<dbReference type="Proteomes" id="UP000184440">
    <property type="component" value="Unassembled WGS sequence"/>
</dbReference>
<dbReference type="PROSITE" id="PS50292">
    <property type="entry name" value="PEROXIDASE_3"/>
    <property type="match status" value="1"/>
</dbReference>
<evidence type="ECO:0000256" key="1">
    <source>
        <dbReference type="ARBA" id="ARBA00004613"/>
    </source>
</evidence>
<keyword evidence="2" id="KW-0964">Secreted</keyword>
<keyword evidence="5" id="KW-1185">Reference proteome</keyword>
<gene>
    <name evidence="4" type="ORF">SAMN05443668_11383</name>
</gene>
<evidence type="ECO:0000256" key="2">
    <source>
        <dbReference type="ARBA" id="ARBA00022525"/>
    </source>
</evidence>
<dbReference type="InterPro" id="IPR010255">
    <property type="entry name" value="Haem_peroxidase_sf"/>
</dbReference>
<proteinExistence type="predicted"/>
<dbReference type="InterPro" id="IPR019791">
    <property type="entry name" value="Haem_peroxidase_animal"/>
</dbReference>
<dbReference type="STRING" id="134849.SAMN05443668_11383"/>
<evidence type="ECO:0000313" key="4">
    <source>
        <dbReference type="EMBL" id="SHN45916.1"/>
    </source>
</evidence>
<keyword evidence="4" id="KW-0575">Peroxidase</keyword>
<dbReference type="Pfam" id="PF03098">
    <property type="entry name" value="An_peroxidase"/>
    <property type="match status" value="1"/>
</dbReference>
<keyword evidence="3" id="KW-0325">Glycoprotein</keyword>
<dbReference type="PANTHER" id="PTHR11475:SF4">
    <property type="entry name" value="CHORION PEROXIDASE"/>
    <property type="match status" value="1"/>
</dbReference>
<evidence type="ECO:0000256" key="3">
    <source>
        <dbReference type="ARBA" id="ARBA00023180"/>
    </source>
</evidence>
<dbReference type="GO" id="GO:0020037">
    <property type="term" value="F:heme binding"/>
    <property type="evidence" value="ECO:0007669"/>
    <property type="project" value="InterPro"/>
</dbReference>
<dbReference type="EMBL" id="FRCS01000013">
    <property type="protein sequence ID" value="SHN45916.1"/>
    <property type="molecule type" value="Genomic_DNA"/>
</dbReference>
<dbReference type="GO" id="GO:0005576">
    <property type="term" value="C:extracellular region"/>
    <property type="evidence" value="ECO:0007669"/>
    <property type="project" value="UniProtKB-SubCell"/>
</dbReference>
<comment type="subcellular location">
    <subcellularLocation>
        <location evidence="1">Secreted</location>
    </subcellularLocation>
</comment>
<keyword evidence="4" id="KW-0560">Oxidoreductase</keyword>
<accession>A0A1M7RI83</accession>
<dbReference type="PANTHER" id="PTHR11475">
    <property type="entry name" value="OXIDASE/PEROXIDASE"/>
    <property type="match status" value="1"/>
</dbReference>
<organism evidence="4 5">
    <name type="scientific">Cryptosporangium aurantiacum</name>
    <dbReference type="NCBI Taxonomy" id="134849"/>
    <lineage>
        <taxon>Bacteria</taxon>
        <taxon>Bacillati</taxon>
        <taxon>Actinomycetota</taxon>
        <taxon>Actinomycetes</taxon>
        <taxon>Cryptosporangiales</taxon>
        <taxon>Cryptosporangiaceae</taxon>
        <taxon>Cryptosporangium</taxon>
    </lineage>
</organism>
<dbReference type="OrthoDB" id="105077at2"/>
<name>A0A1M7RI83_9ACTN</name>
<dbReference type="RefSeq" id="WP_143175559.1">
    <property type="nucleotide sequence ID" value="NZ_FRCS01000013.1"/>
</dbReference>
<dbReference type="GO" id="GO:0004601">
    <property type="term" value="F:peroxidase activity"/>
    <property type="evidence" value="ECO:0007669"/>
    <property type="project" value="UniProtKB-KW"/>
</dbReference>
<dbReference type="InterPro" id="IPR037120">
    <property type="entry name" value="Haem_peroxidase_sf_animal"/>
</dbReference>
<dbReference type="Gene3D" id="1.10.640.10">
    <property type="entry name" value="Haem peroxidase domain superfamily, animal type"/>
    <property type="match status" value="1"/>
</dbReference>
<dbReference type="AlphaFoldDB" id="A0A1M7RI83"/>
<dbReference type="CDD" id="cd09819">
    <property type="entry name" value="An_peroxidase_bacterial_1"/>
    <property type="match status" value="1"/>
</dbReference>
<protein>
    <submittedName>
        <fullName evidence="4">Animal haem peroxidase</fullName>
    </submittedName>
</protein>
<sequence>MKRHVRDEFYVLGEGILTHEDGEPHCRRPSTTASLRKFRFSRLGPLGEPNSPALISKLGLAMTAGPEQGDDQIANRIPAGYTYLGQFIDHDLTMDATRTGLGTEVTVDELLQGRSPALDLDSVYGRGPYSADRVYYDSDGVSLKMGATEPVRGPGTNVPLDGFDLPRVGIGATRKERRIPLIPDERNDENLAVAQTHLAFLRFHNRVIADLADDGVPTSRLFDMARDRVVKHYQWMVRTDFLTRVVDTAIVDDVFTNGRRFFEVPGSAGPHAEAGSEALPGDRPTMPIEFSVAAYRFGHSMIRSAYQWNRIFRRGGVVPGTLFLLFVFSGTSGNFDAGASLEDLNDPNSGTIDRLPTNWIADFRRLYDFGGAGIPELVIPPEESNLARPIDTLLVDPLRRLPAGSFGARGTGPVQDEHRNLAFRNLTRGVGLRLASGQQMAELFGLEPLKPADLLAGNGGAVFTDLTPEEETELTTRTPLWFYILRESELNGGRLTGVGGRIIAETFHRAIEGSKISIVRDPFWRPTLGPNPGSFTMVDLLRYAFEDRPELLNPLGG</sequence>
<reference evidence="4 5" key="1">
    <citation type="submission" date="2016-11" db="EMBL/GenBank/DDBJ databases">
        <authorList>
            <person name="Jaros S."/>
            <person name="Januszkiewicz K."/>
            <person name="Wedrychowicz H."/>
        </authorList>
    </citation>
    <scope>NUCLEOTIDE SEQUENCE [LARGE SCALE GENOMIC DNA]</scope>
    <source>
        <strain evidence="4 5">DSM 46144</strain>
    </source>
</reference>
<dbReference type="GO" id="GO:0006979">
    <property type="term" value="P:response to oxidative stress"/>
    <property type="evidence" value="ECO:0007669"/>
    <property type="project" value="InterPro"/>
</dbReference>
<evidence type="ECO:0000313" key="5">
    <source>
        <dbReference type="Proteomes" id="UP000184440"/>
    </source>
</evidence>
<dbReference type="SUPFAM" id="SSF48113">
    <property type="entry name" value="Heme-dependent peroxidases"/>
    <property type="match status" value="1"/>
</dbReference>